<dbReference type="Pfam" id="PF13177">
    <property type="entry name" value="DNA_pol3_delta2"/>
    <property type="match status" value="1"/>
</dbReference>
<dbReference type="GO" id="GO:0008408">
    <property type="term" value="F:3'-5' exonuclease activity"/>
    <property type="evidence" value="ECO:0007669"/>
    <property type="project" value="InterPro"/>
</dbReference>
<keyword evidence="2" id="KW-1185">Reference proteome</keyword>
<dbReference type="Gene3D" id="3.40.50.300">
    <property type="entry name" value="P-loop containing nucleotide triphosphate hydrolases"/>
    <property type="match status" value="1"/>
</dbReference>
<dbReference type="GO" id="GO:0006261">
    <property type="term" value="P:DNA-templated DNA replication"/>
    <property type="evidence" value="ECO:0007669"/>
    <property type="project" value="TreeGrafter"/>
</dbReference>
<dbReference type="RefSeq" id="WP_154457095.1">
    <property type="nucleotide sequence ID" value="NZ_VUMV01000002.1"/>
</dbReference>
<dbReference type="InterPro" id="IPR050238">
    <property type="entry name" value="DNA_Rep/Repair_Clamp_Loader"/>
</dbReference>
<accession>A0A7X2P6U4</accession>
<gene>
    <name evidence="1" type="primary">holB</name>
    <name evidence="1" type="ORF">FYJ60_02935</name>
</gene>
<dbReference type="InterPro" id="IPR004622">
    <property type="entry name" value="DNA_pol_HolB"/>
</dbReference>
<evidence type="ECO:0000313" key="1">
    <source>
        <dbReference type="EMBL" id="MST81271.1"/>
    </source>
</evidence>
<dbReference type="AlphaFoldDB" id="A0A7X2P6U4"/>
<dbReference type="SUPFAM" id="SSF52540">
    <property type="entry name" value="P-loop containing nucleoside triphosphate hydrolases"/>
    <property type="match status" value="1"/>
</dbReference>
<keyword evidence="1" id="KW-0548">Nucleotidyltransferase</keyword>
<dbReference type="GO" id="GO:0003887">
    <property type="term" value="F:DNA-directed DNA polymerase activity"/>
    <property type="evidence" value="ECO:0007669"/>
    <property type="project" value="UniProtKB-EC"/>
</dbReference>
<organism evidence="1 2">
    <name type="scientific">Bilifractor porci</name>
    <dbReference type="NCBI Taxonomy" id="2606636"/>
    <lineage>
        <taxon>Bacteria</taxon>
        <taxon>Bacillati</taxon>
        <taxon>Bacillota</taxon>
        <taxon>Clostridia</taxon>
        <taxon>Lachnospirales</taxon>
        <taxon>Lachnospiraceae</taxon>
        <taxon>Bilifractor</taxon>
    </lineage>
</organism>
<dbReference type="PANTHER" id="PTHR11669:SF8">
    <property type="entry name" value="DNA POLYMERASE III SUBUNIT DELTA"/>
    <property type="match status" value="1"/>
</dbReference>
<protein>
    <submittedName>
        <fullName evidence="1">DNA polymerase III subunit delta</fullName>
        <ecNumber evidence="1">2.7.7.7</ecNumber>
    </submittedName>
</protein>
<comment type="caution">
    <text evidence="1">The sequence shown here is derived from an EMBL/GenBank/DDBJ whole genome shotgun (WGS) entry which is preliminary data.</text>
</comment>
<proteinExistence type="predicted"/>
<dbReference type="InterPro" id="IPR027417">
    <property type="entry name" value="P-loop_NTPase"/>
</dbReference>
<sequence>MREPDERKGFAGIVGHRDVVEHLQNAIRTGKVSHAYIIGGEKGSGKRLIAAIFAMTLQCQEHGTEPCQVCTSCRKMLSGNHPDVIYVTHEKPNTVSIDDIREQLVDDISIKPYESRYKIYIVDDASMMSPQAQNALLKTIEEPPAYAVILLLAENPDILLPTITSRCVTLRLKPVSDEEMKDYLMHQMHVPDYQAEIEASFAQGNIGKAKKAAESRDFMESVEYCVRIMKKAKQMEIYELVDAVKQLSSDKKSIYDKLDLFEMWFRDVLLFKATKEVDGLIFKEEINAISERAATSSYEGIQKIIEAIHVAADRLRANVNFDLTMELMFLTIKEN</sequence>
<name>A0A7X2P6U4_9FIRM</name>
<reference evidence="1 2" key="1">
    <citation type="submission" date="2019-08" db="EMBL/GenBank/DDBJ databases">
        <title>In-depth cultivation of the pig gut microbiome towards novel bacterial diversity and tailored functional studies.</title>
        <authorList>
            <person name="Wylensek D."/>
            <person name="Hitch T.C.A."/>
            <person name="Clavel T."/>
        </authorList>
    </citation>
    <scope>NUCLEOTIDE SEQUENCE [LARGE SCALE GENOMIC DNA]</scope>
    <source>
        <strain evidence="1 2">Oil+RF-744-WCA-WT-13</strain>
    </source>
</reference>
<dbReference type="PANTHER" id="PTHR11669">
    <property type="entry name" value="REPLICATION FACTOR C / DNA POLYMERASE III GAMMA-TAU SUBUNIT"/>
    <property type="match status" value="1"/>
</dbReference>
<dbReference type="EC" id="2.7.7.7" evidence="1"/>
<dbReference type="Proteomes" id="UP000466864">
    <property type="component" value="Unassembled WGS sequence"/>
</dbReference>
<dbReference type="NCBIfam" id="TIGR00678">
    <property type="entry name" value="holB"/>
    <property type="match status" value="1"/>
</dbReference>
<keyword evidence="1" id="KW-0808">Transferase</keyword>
<dbReference type="EMBL" id="VUMV01000002">
    <property type="protein sequence ID" value="MST81271.1"/>
    <property type="molecule type" value="Genomic_DNA"/>
</dbReference>
<evidence type="ECO:0000313" key="2">
    <source>
        <dbReference type="Proteomes" id="UP000466864"/>
    </source>
</evidence>